<dbReference type="SUPFAM" id="SSF47384">
    <property type="entry name" value="Homodimeric domain of signal transducing histidine kinase"/>
    <property type="match status" value="1"/>
</dbReference>
<dbReference type="PRINTS" id="PR00344">
    <property type="entry name" value="BCTRLSENSOR"/>
</dbReference>
<evidence type="ECO:0000259" key="3">
    <source>
        <dbReference type="PROSITE" id="PS50110"/>
    </source>
</evidence>
<dbReference type="InterPro" id="IPR003661">
    <property type="entry name" value="HisK_dim/P_dom"/>
</dbReference>
<feature type="domain" description="Histidine kinase" evidence="2">
    <location>
        <begin position="95"/>
        <end position="314"/>
    </location>
</feature>
<dbReference type="InterPro" id="IPR011006">
    <property type="entry name" value="CheY-like_superfamily"/>
</dbReference>
<dbReference type="SUPFAM" id="SSF55874">
    <property type="entry name" value="ATPase domain of HSP90 chaperone/DNA topoisomerase II/histidine kinase"/>
    <property type="match status" value="1"/>
</dbReference>
<dbReference type="PROSITE" id="PS50109">
    <property type="entry name" value="HIS_KIN"/>
    <property type="match status" value="1"/>
</dbReference>
<dbReference type="PROSITE" id="PS50110">
    <property type="entry name" value="RESPONSE_REGULATORY"/>
    <property type="match status" value="1"/>
</dbReference>
<dbReference type="InterPro" id="IPR001789">
    <property type="entry name" value="Sig_transdc_resp-reg_receiver"/>
</dbReference>
<evidence type="ECO:0000256" key="1">
    <source>
        <dbReference type="ARBA" id="ARBA00022553"/>
    </source>
</evidence>
<protein>
    <recommendedName>
        <fullName evidence="5">Histidine kinase</fullName>
    </recommendedName>
</protein>
<dbReference type="Pfam" id="PF02518">
    <property type="entry name" value="HATPase_c"/>
    <property type="match status" value="1"/>
</dbReference>
<evidence type="ECO:0008006" key="5">
    <source>
        <dbReference type="Google" id="ProtNLM"/>
    </source>
</evidence>
<dbReference type="Gene3D" id="3.30.565.10">
    <property type="entry name" value="Histidine kinase-like ATPase, C-terminal domain"/>
    <property type="match status" value="1"/>
</dbReference>
<dbReference type="Gene3D" id="3.40.50.2300">
    <property type="match status" value="1"/>
</dbReference>
<reference evidence="4" key="1">
    <citation type="submission" date="2018-06" db="EMBL/GenBank/DDBJ databases">
        <authorList>
            <person name="Zhirakovskaya E."/>
        </authorList>
    </citation>
    <scope>NUCLEOTIDE SEQUENCE</scope>
</reference>
<dbReference type="Pfam" id="PF00512">
    <property type="entry name" value="HisKA"/>
    <property type="match status" value="1"/>
</dbReference>
<dbReference type="InterPro" id="IPR036097">
    <property type="entry name" value="HisK_dim/P_sf"/>
</dbReference>
<dbReference type="InterPro" id="IPR005467">
    <property type="entry name" value="His_kinase_dom"/>
</dbReference>
<organism evidence="4">
    <name type="scientific">hydrothermal vent metagenome</name>
    <dbReference type="NCBI Taxonomy" id="652676"/>
    <lineage>
        <taxon>unclassified sequences</taxon>
        <taxon>metagenomes</taxon>
        <taxon>ecological metagenomes</taxon>
    </lineage>
</organism>
<dbReference type="InterPro" id="IPR003594">
    <property type="entry name" value="HATPase_dom"/>
</dbReference>
<dbReference type="SUPFAM" id="SSF52172">
    <property type="entry name" value="CheY-like"/>
    <property type="match status" value="1"/>
</dbReference>
<dbReference type="SMART" id="SM00387">
    <property type="entry name" value="HATPase_c"/>
    <property type="match status" value="1"/>
</dbReference>
<dbReference type="PANTHER" id="PTHR43547">
    <property type="entry name" value="TWO-COMPONENT HISTIDINE KINASE"/>
    <property type="match status" value="1"/>
</dbReference>
<dbReference type="AlphaFoldDB" id="A0A3B1C2X0"/>
<feature type="domain" description="Response regulatory" evidence="3">
    <location>
        <begin position="316"/>
        <end position="432"/>
    </location>
</feature>
<dbReference type="Gene3D" id="1.10.287.130">
    <property type="match status" value="1"/>
</dbReference>
<dbReference type="SMART" id="SM00388">
    <property type="entry name" value="HisKA"/>
    <property type="match status" value="1"/>
</dbReference>
<dbReference type="PANTHER" id="PTHR43547:SF2">
    <property type="entry name" value="HYBRID SIGNAL TRANSDUCTION HISTIDINE KINASE C"/>
    <property type="match status" value="1"/>
</dbReference>
<gene>
    <name evidence="4" type="ORF">MNBD_NITROSPINAE01-386</name>
</gene>
<accession>A0A3B1C2X0</accession>
<dbReference type="CDD" id="cd00082">
    <property type="entry name" value="HisKA"/>
    <property type="match status" value="1"/>
</dbReference>
<proteinExistence type="predicted"/>
<evidence type="ECO:0000259" key="2">
    <source>
        <dbReference type="PROSITE" id="PS50109"/>
    </source>
</evidence>
<dbReference type="GO" id="GO:0000155">
    <property type="term" value="F:phosphorelay sensor kinase activity"/>
    <property type="evidence" value="ECO:0007669"/>
    <property type="project" value="InterPro"/>
</dbReference>
<dbReference type="SMART" id="SM00448">
    <property type="entry name" value="REC"/>
    <property type="match status" value="1"/>
</dbReference>
<name>A0A3B1C2X0_9ZZZZ</name>
<sequence length="433" mass="47819">MHSLLKRQIRRYFGEDEPSGACSPFLKAVNAAYHQADDDRLMLERAMDLTSDELMKKNAEISEQLEERIRMIAELQTAKDKAVEATNLKDKFVTLVAHDLKSPFNSILGHLKLIQADTSVKMASKHKEWLNNAVQSSEMLVSMIDGLLNISRLQTGKLVPKKRFFDVSLISASVISNQSLLAKEKGVELINNIAPGTRVYADMALYLEVIQNLVSNSIKFCGKGDTVTISVAGPNMEAVTVTVTDTGPGIYPDLIPNLFRHEVKTSTIGSAGEHGTGLGLPYASDIMKAHDGELRVASRLGKGCEFTAELPHVSPQVLMVEDDKEQRKLIAKMLHGIDVEVTEADDGEAALAAIKKNVPHMVLTDLKMKRLDGFGLLEQIRQNESLKTLPVIVITSDTTIKTREEAFRCGASDFTTKPVKEADLIPRVKRHFM</sequence>
<dbReference type="InterPro" id="IPR036890">
    <property type="entry name" value="HATPase_C_sf"/>
</dbReference>
<evidence type="ECO:0000313" key="4">
    <source>
        <dbReference type="EMBL" id="VAX18364.1"/>
    </source>
</evidence>
<dbReference type="Pfam" id="PF00072">
    <property type="entry name" value="Response_reg"/>
    <property type="match status" value="1"/>
</dbReference>
<dbReference type="EMBL" id="UOGC01000069">
    <property type="protein sequence ID" value="VAX18364.1"/>
    <property type="molecule type" value="Genomic_DNA"/>
</dbReference>
<dbReference type="InterPro" id="IPR004358">
    <property type="entry name" value="Sig_transdc_His_kin-like_C"/>
</dbReference>
<keyword evidence="1" id="KW-0597">Phosphoprotein</keyword>